<dbReference type="InterPro" id="IPR012951">
    <property type="entry name" value="BBE"/>
</dbReference>
<dbReference type="InterPro" id="IPR006094">
    <property type="entry name" value="Oxid_FAD_bind_N"/>
</dbReference>
<dbReference type="Gene3D" id="3.40.462.20">
    <property type="match status" value="1"/>
</dbReference>
<comment type="cofactor">
    <cofactor evidence="1">
        <name>FAD</name>
        <dbReference type="ChEBI" id="CHEBI:57692"/>
    </cofactor>
</comment>
<dbReference type="PANTHER" id="PTHR42973">
    <property type="entry name" value="BINDING OXIDOREDUCTASE, PUTATIVE (AFU_ORTHOLOGUE AFUA_1G17690)-RELATED"/>
    <property type="match status" value="1"/>
</dbReference>
<dbReference type="Proteomes" id="UP000758603">
    <property type="component" value="Unassembled WGS sequence"/>
</dbReference>
<comment type="caution">
    <text evidence="8">The sequence shown here is derived from an EMBL/GenBank/DDBJ whole genome shotgun (WGS) entry which is preliminary data.</text>
</comment>
<evidence type="ECO:0000256" key="6">
    <source>
        <dbReference type="SAM" id="SignalP"/>
    </source>
</evidence>
<dbReference type="GO" id="GO:0016491">
    <property type="term" value="F:oxidoreductase activity"/>
    <property type="evidence" value="ECO:0007669"/>
    <property type="project" value="UniProtKB-KW"/>
</dbReference>
<keyword evidence="3" id="KW-0285">Flavoprotein</keyword>
<name>A0A9P8RIF8_9PEZI</name>
<proteinExistence type="inferred from homology"/>
<protein>
    <recommendedName>
        <fullName evidence="7">FAD-binding PCMH-type domain-containing protein</fullName>
    </recommendedName>
</protein>
<sequence>MMFHWIVSVIILPLLPEATQGVGIELPISQAAEYIPNGSASSGVGYFAYESAQLTPNVVANLSRYNISDPSVFDFPSADTAAKSKRVGLKCKVMPGDPEWPSEDLWQEFDTLLGGALLEGTPSASVCYLDWPDYDQERCDKVTELWLNATWQTNQPTGLSFPIFEGVTCIPPIYARANATCTLGGMPAYIVNITTVAQIQLALNFARNLNLRFNIKNTGHDFSAKSTGAGALSIWTHNLRDIQYLGESYADTSGRVGAAFKIGSGVTVGEMYKAADAQGLQVTGGLVNTVGIGGGYSAGGGNGPLISKYGMASDQVISMEVVLPDGRFVSVDEDNYSDLFFALRGGGGSTWAVVTSLVFRAYPRTPITKLAYTFGSGASSNSFWAGVGALFAQFPHWPKAGLYSYWSISCANTTGCVFSMTSQFAPDLRAKEAEALSKPLFDRLAELIVAVENLTVTEYDTYLAAFDDTFPESTNQAGIWNFHTASRLFPVANWENPQKLSAQMILFRHDAETYGEIFGYNLQPAANSVVNQTNAVTPAWRDTCLFLMASTTYTQEATPAEIAAANKALVDRLQPWREMAPDSGAYLNEADINEPNLQQTFYGDNYQYLYSLKQQYDPWGVLYAATAVGAEDWYITDQIDYYPTQNGRLCRV</sequence>
<dbReference type="InterPro" id="IPR016166">
    <property type="entry name" value="FAD-bd_PCMH"/>
</dbReference>
<dbReference type="RefSeq" id="XP_045953142.1">
    <property type="nucleotide sequence ID" value="XM_046103823.1"/>
</dbReference>
<dbReference type="PROSITE" id="PS51387">
    <property type="entry name" value="FAD_PCMH"/>
    <property type="match status" value="1"/>
</dbReference>
<dbReference type="GO" id="GO:0071949">
    <property type="term" value="F:FAD binding"/>
    <property type="evidence" value="ECO:0007669"/>
    <property type="project" value="InterPro"/>
</dbReference>
<dbReference type="PANTHER" id="PTHR42973:SF39">
    <property type="entry name" value="FAD-BINDING PCMH-TYPE DOMAIN-CONTAINING PROTEIN"/>
    <property type="match status" value="1"/>
</dbReference>
<evidence type="ECO:0000256" key="4">
    <source>
        <dbReference type="ARBA" id="ARBA00022827"/>
    </source>
</evidence>
<dbReference type="OrthoDB" id="9983560at2759"/>
<dbReference type="Pfam" id="PF08031">
    <property type="entry name" value="BBE"/>
    <property type="match status" value="1"/>
</dbReference>
<organism evidence="8 9">
    <name type="scientific">Truncatella angustata</name>
    <dbReference type="NCBI Taxonomy" id="152316"/>
    <lineage>
        <taxon>Eukaryota</taxon>
        <taxon>Fungi</taxon>
        <taxon>Dikarya</taxon>
        <taxon>Ascomycota</taxon>
        <taxon>Pezizomycotina</taxon>
        <taxon>Sordariomycetes</taxon>
        <taxon>Xylariomycetidae</taxon>
        <taxon>Amphisphaeriales</taxon>
        <taxon>Sporocadaceae</taxon>
        <taxon>Truncatella</taxon>
    </lineage>
</organism>
<keyword evidence="4" id="KW-0274">FAD</keyword>
<feature type="chain" id="PRO_5040341134" description="FAD-binding PCMH-type domain-containing protein" evidence="6">
    <location>
        <begin position="22"/>
        <end position="652"/>
    </location>
</feature>
<gene>
    <name evidence="8" type="ORF">BKA67DRAFT_580118</name>
</gene>
<feature type="signal peptide" evidence="6">
    <location>
        <begin position="1"/>
        <end position="21"/>
    </location>
</feature>
<dbReference type="Pfam" id="PF01565">
    <property type="entry name" value="FAD_binding_4"/>
    <property type="match status" value="1"/>
</dbReference>
<evidence type="ECO:0000256" key="5">
    <source>
        <dbReference type="ARBA" id="ARBA00023002"/>
    </source>
</evidence>
<dbReference type="AlphaFoldDB" id="A0A9P8RIF8"/>
<dbReference type="InterPro" id="IPR036318">
    <property type="entry name" value="FAD-bd_PCMH-like_sf"/>
</dbReference>
<reference evidence="8" key="1">
    <citation type="journal article" date="2021" name="Nat. Commun.">
        <title>Genetic determinants of endophytism in the Arabidopsis root mycobiome.</title>
        <authorList>
            <person name="Mesny F."/>
            <person name="Miyauchi S."/>
            <person name="Thiergart T."/>
            <person name="Pickel B."/>
            <person name="Atanasova L."/>
            <person name="Karlsson M."/>
            <person name="Huettel B."/>
            <person name="Barry K.W."/>
            <person name="Haridas S."/>
            <person name="Chen C."/>
            <person name="Bauer D."/>
            <person name="Andreopoulos W."/>
            <person name="Pangilinan J."/>
            <person name="LaButti K."/>
            <person name="Riley R."/>
            <person name="Lipzen A."/>
            <person name="Clum A."/>
            <person name="Drula E."/>
            <person name="Henrissat B."/>
            <person name="Kohler A."/>
            <person name="Grigoriev I.V."/>
            <person name="Martin F.M."/>
            <person name="Hacquard S."/>
        </authorList>
    </citation>
    <scope>NUCLEOTIDE SEQUENCE</scope>
    <source>
        <strain evidence="8">MPI-SDFR-AT-0073</strain>
    </source>
</reference>
<feature type="domain" description="FAD-binding PCMH-type" evidence="7">
    <location>
        <begin position="183"/>
        <end position="364"/>
    </location>
</feature>
<evidence type="ECO:0000256" key="2">
    <source>
        <dbReference type="ARBA" id="ARBA00005466"/>
    </source>
</evidence>
<evidence type="ECO:0000256" key="3">
    <source>
        <dbReference type="ARBA" id="ARBA00022630"/>
    </source>
</evidence>
<evidence type="ECO:0000256" key="1">
    <source>
        <dbReference type="ARBA" id="ARBA00001974"/>
    </source>
</evidence>
<accession>A0A9P8RIF8</accession>
<dbReference type="GeneID" id="70132714"/>
<evidence type="ECO:0000259" key="7">
    <source>
        <dbReference type="PROSITE" id="PS51387"/>
    </source>
</evidence>
<dbReference type="InterPro" id="IPR016169">
    <property type="entry name" value="FAD-bd_PCMH_sub2"/>
</dbReference>
<evidence type="ECO:0000313" key="8">
    <source>
        <dbReference type="EMBL" id="KAH6646628.1"/>
    </source>
</evidence>
<dbReference type="InterPro" id="IPR050416">
    <property type="entry name" value="FAD-linked_Oxidoreductase"/>
</dbReference>
<keyword evidence="6" id="KW-0732">Signal</keyword>
<keyword evidence="5" id="KW-0560">Oxidoreductase</keyword>
<dbReference type="EMBL" id="JAGPXC010000009">
    <property type="protein sequence ID" value="KAH6646628.1"/>
    <property type="molecule type" value="Genomic_DNA"/>
</dbReference>
<evidence type="ECO:0000313" key="9">
    <source>
        <dbReference type="Proteomes" id="UP000758603"/>
    </source>
</evidence>
<dbReference type="SUPFAM" id="SSF56176">
    <property type="entry name" value="FAD-binding/transporter-associated domain-like"/>
    <property type="match status" value="1"/>
</dbReference>
<comment type="similarity">
    <text evidence="2">Belongs to the oxygen-dependent FAD-linked oxidoreductase family.</text>
</comment>
<keyword evidence="9" id="KW-1185">Reference proteome</keyword>
<dbReference type="Gene3D" id="3.30.465.10">
    <property type="match status" value="1"/>
</dbReference>